<organism evidence="1">
    <name type="scientific">Yersinia enterocolitica W22703</name>
    <dbReference type="NCBI Taxonomy" id="913028"/>
    <lineage>
        <taxon>Bacteria</taxon>
        <taxon>Pseudomonadati</taxon>
        <taxon>Pseudomonadota</taxon>
        <taxon>Gammaproteobacteria</taxon>
        <taxon>Enterobacterales</taxon>
        <taxon>Yersiniaceae</taxon>
        <taxon>Yersinia</taxon>
    </lineage>
</organism>
<dbReference type="AlphaFoldDB" id="F4MYL0"/>
<gene>
    <name evidence="1" type="ORF">YEW_KK44620</name>
</gene>
<protein>
    <submittedName>
        <fullName evidence="1">Uncharacterized protein</fullName>
    </submittedName>
</protein>
<evidence type="ECO:0000313" key="1">
    <source>
        <dbReference type="EMBL" id="CBX70918.1"/>
    </source>
</evidence>
<sequence>MKKNGGYDENGHSEWYGYGRVNAGRAVSLAQKLYQEMVGCHK</sequence>
<dbReference type="EMBL" id="FR718554">
    <property type="protein sequence ID" value="CBX70918.1"/>
    <property type="molecule type" value="Genomic_DNA"/>
</dbReference>
<accession>F4MYL0</accession>
<proteinExistence type="predicted"/>
<name>F4MYL0_YEREN</name>
<reference evidence="1" key="1">
    <citation type="journal article" date="2011" name="BMC Genomics">
        <title>Shotgun sequencing of Yersinia enterocolitica strain W22703 (biotype 2, serotype O:9): genomic evidence for oscillation between invertebrates and mammals.</title>
        <authorList>
            <person name="Fuchs T.M."/>
            <person name="Brandt K."/>
            <person name="Starke M."/>
            <person name="Rattei T."/>
        </authorList>
    </citation>
    <scope>NUCLEOTIDE SEQUENCE</scope>
</reference>